<sequence>MNNKSYRQDESLVEPDLTQVQQIDQDPFLQEEILPSENQEIDVLEETQNITFNFTNIKTFMIEIPDFAKLFSLQRYYYQELKQFLTSLELNFQIVKEGLKIQTEVEDEHHEGIQNEINKYLKIIYTKKLALDYDSSRTFFRSNYIQKECQQQQYFIVKQKNYDQKIEIHLVSKNESIGVVASNLEQKLKGLRIFFQDVVNHMTTPKVNIDHKTLLGTLRQVYFQKIISDDLEKQLPNIEFVDVIDKKKTFSSAILGLHFPFDLQGKSLLCQEIFQYIKKRIESLLVIFISFEIQVDYLNQARKIENQINNFKQETRFLCVCQVDQSLKVIAILGTPESIKIIFNEQLKQREKEFSKEFFKTFKVNILQKNFDFNSTQQMGTFQSQIVEFVKKKKEIEILSQEQLYSLKFITKVSFESYCTYFNQLGNLITFICDKKIGQATEKALSEDLKKINSKIKDFNLNGKFFTQLEKIPDRIKNMNIAVQQNQEQARNQNQNQKQQQKVIEKPIPQQNLPQVQNPIIQQNQKQQQIIKITDSKDEQQEQLVDLFVGKHQHYENVKEEKIVFKDFIVQEILDGNGKIKISEEYDKHFKKLTNNNQNVEVGHISITEKHLMSLKAFDKEIKIYPKVNYIQRQLDEIILLVWVNGNADKNKDAENMEIFGQINKQDEFYMVNQDNQILPIHKIQK</sequence>
<name>A0DQQ7_PARTE</name>
<protein>
    <submittedName>
        <fullName evidence="1">Uncharacterized protein</fullName>
    </submittedName>
</protein>
<dbReference type="HOGENOM" id="CLU_401422_0_0_1"/>
<dbReference type="EMBL" id="CT868540">
    <property type="protein sequence ID" value="CAK85374.1"/>
    <property type="molecule type" value="Genomic_DNA"/>
</dbReference>
<proteinExistence type="predicted"/>
<dbReference type="KEGG" id="ptm:GSPATT00002774001"/>
<dbReference type="AlphaFoldDB" id="A0DQQ7"/>
<accession>A0DQQ7</accession>
<evidence type="ECO:0000313" key="2">
    <source>
        <dbReference type="Proteomes" id="UP000000600"/>
    </source>
</evidence>
<evidence type="ECO:0000313" key="1">
    <source>
        <dbReference type="EMBL" id="CAK85374.1"/>
    </source>
</evidence>
<reference evidence="1 2" key="1">
    <citation type="journal article" date="2006" name="Nature">
        <title>Global trends of whole-genome duplications revealed by the ciliate Paramecium tetraurelia.</title>
        <authorList>
            <consortium name="Genoscope"/>
            <person name="Aury J.-M."/>
            <person name="Jaillon O."/>
            <person name="Duret L."/>
            <person name="Noel B."/>
            <person name="Jubin C."/>
            <person name="Porcel B.M."/>
            <person name="Segurens B."/>
            <person name="Daubin V."/>
            <person name="Anthouard V."/>
            <person name="Aiach N."/>
            <person name="Arnaiz O."/>
            <person name="Billaut A."/>
            <person name="Beisson J."/>
            <person name="Blanc I."/>
            <person name="Bouhouche K."/>
            <person name="Camara F."/>
            <person name="Duharcourt S."/>
            <person name="Guigo R."/>
            <person name="Gogendeau D."/>
            <person name="Katinka M."/>
            <person name="Keller A.-M."/>
            <person name="Kissmehl R."/>
            <person name="Klotz C."/>
            <person name="Koll F."/>
            <person name="Le Moue A."/>
            <person name="Lepere C."/>
            <person name="Malinsky S."/>
            <person name="Nowacki M."/>
            <person name="Nowak J.K."/>
            <person name="Plattner H."/>
            <person name="Poulain J."/>
            <person name="Ruiz F."/>
            <person name="Serrano V."/>
            <person name="Zagulski M."/>
            <person name="Dessen P."/>
            <person name="Betermier M."/>
            <person name="Weissenbach J."/>
            <person name="Scarpelli C."/>
            <person name="Schachter V."/>
            <person name="Sperling L."/>
            <person name="Meyer E."/>
            <person name="Cohen J."/>
            <person name="Wincker P."/>
        </authorList>
    </citation>
    <scope>NUCLEOTIDE SEQUENCE [LARGE SCALE GENOMIC DNA]</scope>
    <source>
        <strain evidence="1 2">Stock d4-2</strain>
    </source>
</reference>
<keyword evidence="2" id="KW-1185">Reference proteome</keyword>
<dbReference type="InParanoid" id="A0DQQ7"/>
<gene>
    <name evidence="1" type="ORF">GSPATT00002774001</name>
</gene>
<dbReference type="OrthoDB" id="311488at2759"/>
<dbReference type="RefSeq" id="XP_001452771.1">
    <property type="nucleotide sequence ID" value="XM_001452734.1"/>
</dbReference>
<dbReference type="GeneID" id="5038556"/>
<organism evidence="1 2">
    <name type="scientific">Paramecium tetraurelia</name>
    <dbReference type="NCBI Taxonomy" id="5888"/>
    <lineage>
        <taxon>Eukaryota</taxon>
        <taxon>Sar</taxon>
        <taxon>Alveolata</taxon>
        <taxon>Ciliophora</taxon>
        <taxon>Intramacronucleata</taxon>
        <taxon>Oligohymenophorea</taxon>
        <taxon>Peniculida</taxon>
        <taxon>Parameciidae</taxon>
        <taxon>Paramecium</taxon>
    </lineage>
</organism>
<dbReference type="Proteomes" id="UP000000600">
    <property type="component" value="Unassembled WGS sequence"/>
</dbReference>
<dbReference type="OMA" id="NIDHKTL"/>